<name>A0A6P1UXL4_9ENTR</name>
<dbReference type="EMBL" id="CP048108">
    <property type="protein sequence ID" value="QHS46069.1"/>
    <property type="molecule type" value="Genomic_DNA"/>
</dbReference>
<protein>
    <submittedName>
        <fullName evidence="3">PACE efflux transporter</fullName>
    </submittedName>
</protein>
<evidence type="ECO:0000259" key="2">
    <source>
        <dbReference type="Pfam" id="PF05232"/>
    </source>
</evidence>
<dbReference type="NCBIfam" id="NF033664">
    <property type="entry name" value="PACE_transport"/>
    <property type="match status" value="1"/>
</dbReference>
<proteinExistence type="predicted"/>
<keyword evidence="1" id="KW-0472">Membrane</keyword>
<keyword evidence="1" id="KW-1133">Transmembrane helix</keyword>
<accession>A0A6P1UXL4</accession>
<sequence>MEIELNKSARERIFHAVLFELLANVLIALFLAWFMQMSLLNTGALSLISALTATVWNYIFNKLFDGLQKYQGFKRTAVIRALHAVAFEVGLIAALTPIAMLLLGLSFVDALYVEMGLVLFFLPYTMAYNWLYDYFRWLFIGRRKQPVTQP</sequence>
<dbReference type="Proteomes" id="UP000464389">
    <property type="component" value="Chromosome"/>
</dbReference>
<dbReference type="InterPro" id="IPR007896">
    <property type="entry name" value="BTP_bacteria"/>
</dbReference>
<dbReference type="Pfam" id="PF05232">
    <property type="entry name" value="BTP"/>
    <property type="match status" value="2"/>
</dbReference>
<gene>
    <name evidence="3" type="ORF">GW952_10930</name>
</gene>
<feature type="transmembrane region" description="Helical" evidence="1">
    <location>
        <begin position="40"/>
        <end position="60"/>
    </location>
</feature>
<evidence type="ECO:0000313" key="4">
    <source>
        <dbReference type="Proteomes" id="UP000464389"/>
    </source>
</evidence>
<feature type="transmembrane region" description="Helical" evidence="1">
    <location>
        <begin position="111"/>
        <end position="132"/>
    </location>
</feature>
<feature type="domain" description="Chlorhexidine efflux transporter" evidence="2">
    <location>
        <begin position="7"/>
        <end position="68"/>
    </location>
</feature>
<evidence type="ECO:0000313" key="3">
    <source>
        <dbReference type="EMBL" id="QHS46069.1"/>
    </source>
</evidence>
<feature type="transmembrane region" description="Helical" evidence="1">
    <location>
        <begin position="12"/>
        <end position="34"/>
    </location>
</feature>
<keyword evidence="1" id="KW-0812">Transmembrane</keyword>
<reference evidence="3 4" key="1">
    <citation type="submission" date="2020-01" db="EMBL/GenBank/DDBJ databases">
        <title>Bactrocera dorsalis gut bacteria genome.</title>
        <authorList>
            <person name="Zhang H."/>
            <person name="Cai Z."/>
        </authorList>
    </citation>
    <scope>NUCLEOTIDE SEQUENCE [LARGE SCALE GENOMIC DNA]</scope>
    <source>
        <strain evidence="3 4">BD177</strain>
    </source>
</reference>
<dbReference type="InterPro" id="IPR058208">
    <property type="entry name" value="PACE"/>
</dbReference>
<dbReference type="RefSeq" id="WP_160743031.1">
    <property type="nucleotide sequence ID" value="NZ_CP048108.1"/>
</dbReference>
<evidence type="ECO:0000256" key="1">
    <source>
        <dbReference type="SAM" id="Phobius"/>
    </source>
</evidence>
<dbReference type="AlphaFoldDB" id="A0A6P1UXL4"/>
<organism evidence="3 4">
    <name type="scientific">Klebsiella michiganensis</name>
    <dbReference type="NCBI Taxonomy" id="1134687"/>
    <lineage>
        <taxon>Bacteria</taxon>
        <taxon>Pseudomonadati</taxon>
        <taxon>Pseudomonadota</taxon>
        <taxon>Gammaproteobacteria</taxon>
        <taxon>Enterobacterales</taxon>
        <taxon>Enterobacteriaceae</taxon>
        <taxon>Klebsiella/Raoultella group</taxon>
        <taxon>Klebsiella</taxon>
    </lineage>
</organism>
<feature type="domain" description="Chlorhexidine efflux transporter" evidence="2">
    <location>
        <begin position="75"/>
        <end position="135"/>
    </location>
</feature>
<feature type="transmembrane region" description="Helical" evidence="1">
    <location>
        <begin position="81"/>
        <end position="105"/>
    </location>
</feature>